<keyword evidence="2" id="KW-1185">Reference proteome</keyword>
<comment type="caution">
    <text evidence="1">The sequence shown here is derived from an EMBL/GenBank/DDBJ whole genome shotgun (WGS) entry which is preliminary data.</text>
</comment>
<evidence type="ECO:0000313" key="2">
    <source>
        <dbReference type="Proteomes" id="UP000309997"/>
    </source>
</evidence>
<reference evidence="1 2" key="1">
    <citation type="journal article" date="2024" name="Plant Biotechnol. J.">
        <title>Genome and CRISPR/Cas9 system of a widespread forest tree (Populus alba) in the world.</title>
        <authorList>
            <person name="Liu Y.J."/>
            <person name="Jiang P.F."/>
            <person name="Han X.M."/>
            <person name="Li X.Y."/>
            <person name="Wang H.M."/>
            <person name="Wang Y.J."/>
            <person name="Wang X.X."/>
            <person name="Zeng Q.Y."/>
        </authorList>
    </citation>
    <scope>NUCLEOTIDE SEQUENCE [LARGE SCALE GENOMIC DNA]</scope>
    <source>
        <strain evidence="2">cv. PAL-ZL1</strain>
    </source>
</reference>
<dbReference type="EMBL" id="RCHU02000001">
    <property type="protein sequence ID" value="KAL3610752.1"/>
    <property type="molecule type" value="Genomic_DNA"/>
</dbReference>
<dbReference type="Proteomes" id="UP000309997">
    <property type="component" value="Unassembled WGS sequence"/>
</dbReference>
<protein>
    <submittedName>
        <fullName evidence="1">Uncharacterized protein</fullName>
    </submittedName>
</protein>
<gene>
    <name evidence="1" type="ORF">D5086_001772</name>
</gene>
<evidence type="ECO:0000313" key="1">
    <source>
        <dbReference type="EMBL" id="KAL3610752.1"/>
    </source>
</evidence>
<sequence>MLDLPAMAAWVRLSPLFAWATDGVTSLCWLSYTTEEICYSPRGWLGAASCGCASPARVVVSWWVDEVGSCLSSDAAGFGRRFAANFLTDSYYSAALCPLGRNSLG</sequence>
<name>A0ACC4D0W1_POPAL</name>
<organism evidence="1 2">
    <name type="scientific">Populus alba</name>
    <name type="common">White poplar</name>
    <dbReference type="NCBI Taxonomy" id="43335"/>
    <lineage>
        <taxon>Eukaryota</taxon>
        <taxon>Viridiplantae</taxon>
        <taxon>Streptophyta</taxon>
        <taxon>Embryophyta</taxon>
        <taxon>Tracheophyta</taxon>
        <taxon>Spermatophyta</taxon>
        <taxon>Magnoliopsida</taxon>
        <taxon>eudicotyledons</taxon>
        <taxon>Gunneridae</taxon>
        <taxon>Pentapetalae</taxon>
        <taxon>rosids</taxon>
        <taxon>fabids</taxon>
        <taxon>Malpighiales</taxon>
        <taxon>Salicaceae</taxon>
        <taxon>Saliceae</taxon>
        <taxon>Populus</taxon>
    </lineage>
</organism>
<proteinExistence type="predicted"/>
<accession>A0ACC4D0W1</accession>